<reference evidence="2" key="1">
    <citation type="journal article" date="2020" name="Stud. Mycol.">
        <title>101 Dothideomycetes genomes: a test case for predicting lifestyles and emergence of pathogens.</title>
        <authorList>
            <person name="Haridas S."/>
            <person name="Albert R."/>
            <person name="Binder M."/>
            <person name="Bloem J."/>
            <person name="Labutti K."/>
            <person name="Salamov A."/>
            <person name="Andreopoulos B."/>
            <person name="Baker S."/>
            <person name="Barry K."/>
            <person name="Bills G."/>
            <person name="Bluhm B."/>
            <person name="Cannon C."/>
            <person name="Castanera R."/>
            <person name="Culley D."/>
            <person name="Daum C."/>
            <person name="Ezra D."/>
            <person name="Gonzalez J."/>
            <person name="Henrissat B."/>
            <person name="Kuo A."/>
            <person name="Liang C."/>
            <person name="Lipzen A."/>
            <person name="Lutzoni F."/>
            <person name="Magnuson J."/>
            <person name="Mondo S."/>
            <person name="Nolan M."/>
            <person name="Ohm R."/>
            <person name="Pangilinan J."/>
            <person name="Park H.-J."/>
            <person name="Ramirez L."/>
            <person name="Alfaro M."/>
            <person name="Sun H."/>
            <person name="Tritt A."/>
            <person name="Yoshinaga Y."/>
            <person name="Zwiers L.-H."/>
            <person name="Turgeon B."/>
            <person name="Goodwin S."/>
            <person name="Spatafora J."/>
            <person name="Crous P."/>
            <person name="Grigoriev I."/>
        </authorList>
    </citation>
    <scope>NUCLEOTIDE SEQUENCE</scope>
    <source>
        <strain evidence="2">CBS 109.77</strain>
    </source>
</reference>
<sequence>MDPKITHRASTPSTDLSALPYLAKPPGACCISASIHSGSPRGSFTAISAVETYVSKPVPEHANGNILFYFPDIWGMFPNALLIMDAFADAGYLVLGIDYFRGDPISKHRKDRNDTETDPGFDYDAWKTKHIAFANSAVPTWVSAVKSEYGTPTSKFACVGYCFGAPFVCDQLSSKGICAAGAFAHPAFLREHHFQELSRPLWLSCAEMDGTFDEERRNKAVSIMRDAGKRYHVQLFSGVRHGFALKGNMEDGYERWAKERSFAGIVEWCDFWLGLE</sequence>
<accession>A0A6A6X7M6</accession>
<keyword evidence="3" id="KW-1185">Reference proteome</keyword>
<proteinExistence type="predicted"/>
<dbReference type="SUPFAM" id="SSF53474">
    <property type="entry name" value="alpha/beta-Hydrolases"/>
    <property type="match status" value="1"/>
</dbReference>
<dbReference type="PANTHER" id="PTHR17630:SF44">
    <property type="entry name" value="PROTEIN AIM2"/>
    <property type="match status" value="1"/>
</dbReference>
<dbReference type="PANTHER" id="PTHR17630">
    <property type="entry name" value="DIENELACTONE HYDROLASE"/>
    <property type="match status" value="1"/>
</dbReference>
<dbReference type="EMBL" id="MU001977">
    <property type="protein sequence ID" value="KAF2792288.1"/>
    <property type="molecule type" value="Genomic_DNA"/>
</dbReference>
<name>A0A6A6X7M6_9PLEO</name>
<evidence type="ECO:0000313" key="3">
    <source>
        <dbReference type="Proteomes" id="UP000799757"/>
    </source>
</evidence>
<keyword evidence="2" id="KW-0378">Hydrolase</keyword>
<dbReference type="OrthoDB" id="1393670at2759"/>
<dbReference type="Gene3D" id="3.40.50.1820">
    <property type="entry name" value="alpha/beta hydrolase"/>
    <property type="match status" value="1"/>
</dbReference>
<dbReference type="GO" id="GO:0016787">
    <property type="term" value="F:hydrolase activity"/>
    <property type="evidence" value="ECO:0007669"/>
    <property type="project" value="UniProtKB-KW"/>
</dbReference>
<dbReference type="InterPro" id="IPR002925">
    <property type="entry name" value="Dienelactn_hydro"/>
</dbReference>
<feature type="domain" description="Dienelactone hydrolase" evidence="1">
    <location>
        <begin position="63"/>
        <end position="268"/>
    </location>
</feature>
<evidence type="ECO:0000313" key="2">
    <source>
        <dbReference type="EMBL" id="KAF2792288.1"/>
    </source>
</evidence>
<gene>
    <name evidence="2" type="ORF">K505DRAFT_326279</name>
</gene>
<organism evidence="2 3">
    <name type="scientific">Melanomma pulvis-pyrius CBS 109.77</name>
    <dbReference type="NCBI Taxonomy" id="1314802"/>
    <lineage>
        <taxon>Eukaryota</taxon>
        <taxon>Fungi</taxon>
        <taxon>Dikarya</taxon>
        <taxon>Ascomycota</taxon>
        <taxon>Pezizomycotina</taxon>
        <taxon>Dothideomycetes</taxon>
        <taxon>Pleosporomycetidae</taxon>
        <taxon>Pleosporales</taxon>
        <taxon>Melanommataceae</taxon>
        <taxon>Melanomma</taxon>
    </lineage>
</organism>
<protein>
    <submittedName>
        <fullName evidence="2">Alpha/beta-hydrolase</fullName>
    </submittedName>
</protein>
<dbReference type="Pfam" id="PF01738">
    <property type="entry name" value="DLH"/>
    <property type="match status" value="1"/>
</dbReference>
<evidence type="ECO:0000259" key="1">
    <source>
        <dbReference type="Pfam" id="PF01738"/>
    </source>
</evidence>
<dbReference type="InterPro" id="IPR029058">
    <property type="entry name" value="AB_hydrolase_fold"/>
</dbReference>
<dbReference type="Proteomes" id="UP000799757">
    <property type="component" value="Unassembled WGS sequence"/>
</dbReference>
<dbReference type="AlphaFoldDB" id="A0A6A6X7M6"/>